<accession>A0A094PRC6</accession>
<dbReference type="InterPro" id="IPR025447">
    <property type="entry name" value="DUF4192"/>
</dbReference>
<evidence type="ECO:0000313" key="1">
    <source>
        <dbReference type="EMBL" id="KGA13652.1"/>
    </source>
</evidence>
<evidence type="ECO:0008006" key="2">
    <source>
        <dbReference type="Google" id="ProtNLM"/>
    </source>
</evidence>
<organism evidence="1">
    <name type="scientific">freshwater metagenome</name>
    <dbReference type="NCBI Taxonomy" id="449393"/>
    <lineage>
        <taxon>unclassified sequences</taxon>
        <taxon>metagenomes</taxon>
        <taxon>ecological metagenomes</taxon>
    </lineage>
</organism>
<dbReference type="EMBL" id="JNSL01000178">
    <property type="protein sequence ID" value="KGA13652.1"/>
    <property type="molecule type" value="Genomic_DNA"/>
</dbReference>
<dbReference type="AlphaFoldDB" id="A0A094PRC6"/>
<comment type="caution">
    <text evidence="1">The sequence shown here is derived from an EMBL/GenBank/DDBJ whole genome shotgun (WGS) entry which is preliminary data.</text>
</comment>
<gene>
    <name evidence="1" type="ORF">GM51_19230</name>
</gene>
<protein>
    <recommendedName>
        <fullName evidence="2">DUF4192 domain-containing protein</fullName>
    </recommendedName>
</protein>
<name>A0A094PRC6_9ZZZZ</name>
<reference evidence="1" key="1">
    <citation type="submission" date="2014-06" db="EMBL/GenBank/DDBJ databases">
        <title>Key roles for freshwater Actinobacteria revealed by deep metagenomic sequencing.</title>
        <authorList>
            <person name="Ghai R."/>
            <person name="Mizuno C.M."/>
            <person name="Picazo A."/>
            <person name="Camacho A."/>
            <person name="Rodriguez-Valera F."/>
        </authorList>
    </citation>
    <scope>NUCLEOTIDE SEQUENCE</scope>
</reference>
<sequence length="341" mass="37022">MTTLTSPHDLIAAIPFLIGYHPVDSLVVVSIRDNCIGMAMRVDYPTDLPESAYDLLASHLQREGSTGALLVAYLPKGRSDGEVVLGDLAAAMERIGVNVDESLHIQEGRYRSTLCSDVHCCPPSGRELPAIDSSRIALEHVVAGRAMPFANIEALTESISPLVVSEDEKWISRITKFAVSEKAKNLTKLQRDGATAVIDLAREFALGRGSDDLELVARVIGRLSDIQVRDFALGSHTDEDLDTYFLMWRQLMRMAPVGYVAPIASLFAALAYESGDGALAHRALDRALADSNGYSLALLLRRVFTAGWPPESFAAMRRELHPKVCTGIFGLQGGVLGDKAF</sequence>
<proteinExistence type="predicted"/>
<dbReference type="Pfam" id="PF13830">
    <property type="entry name" value="DUF4192"/>
    <property type="match status" value="1"/>
</dbReference>